<dbReference type="AlphaFoldDB" id="A0A0S2IT31"/>
<reference evidence="1 2" key="1">
    <citation type="journal article" date="2015" name="PLoS Negl. Trop. Dis.">
        <title>Distribution of Plasmids in Distinct Leptospira Pathogenic Species.</title>
        <authorList>
            <person name="Wang Y."/>
            <person name="Zhuang X."/>
            <person name="Zhong Y."/>
            <person name="Zhang C."/>
            <person name="Zhang Y."/>
            <person name="Zeng L."/>
            <person name="Zhu Y."/>
            <person name="He P."/>
            <person name="Dong K."/>
            <person name="Pal U."/>
            <person name="Guo X."/>
            <person name="Qin J."/>
        </authorList>
    </citation>
    <scope>NUCLEOTIDE SEQUENCE [LARGE SCALE GENOMIC DNA]</scope>
    <source>
        <strain evidence="1 2">56604</strain>
    </source>
</reference>
<accession>A0A0S2IT31</accession>
<dbReference type="Proteomes" id="UP000058857">
    <property type="component" value="Chromosome 1"/>
</dbReference>
<protein>
    <submittedName>
        <fullName evidence="1">Uncharacterized protein</fullName>
    </submittedName>
</protein>
<name>A0A0S2IT31_LEPBO</name>
<organism evidence="1">
    <name type="scientific">Leptospira borgpetersenii serovar Ballum</name>
    <dbReference type="NCBI Taxonomy" id="280505"/>
    <lineage>
        <taxon>Bacteria</taxon>
        <taxon>Pseudomonadati</taxon>
        <taxon>Spirochaetota</taxon>
        <taxon>Spirochaetia</taxon>
        <taxon>Leptospirales</taxon>
        <taxon>Leptospiraceae</taxon>
        <taxon>Leptospira</taxon>
    </lineage>
</organism>
<proteinExistence type="predicted"/>
<gene>
    <name evidence="1" type="ORF">LBBP_02586</name>
</gene>
<evidence type="ECO:0000313" key="1">
    <source>
        <dbReference type="EMBL" id="ALO26815.1"/>
    </source>
</evidence>
<sequence length="51" mass="6384">MWSRIRYTKNIWNKISERRELLCVISKCRIQFLEKKPALFYCKLNVWHINI</sequence>
<evidence type="ECO:0000313" key="2">
    <source>
        <dbReference type="Proteomes" id="UP000058857"/>
    </source>
</evidence>
<dbReference type="EMBL" id="CP012029">
    <property type="protein sequence ID" value="ALO26815.1"/>
    <property type="molecule type" value="Genomic_DNA"/>
</dbReference>